<organism evidence="5 6">
    <name type="scientific">Cinnamomum micranthum f. kanehirae</name>
    <dbReference type="NCBI Taxonomy" id="337451"/>
    <lineage>
        <taxon>Eukaryota</taxon>
        <taxon>Viridiplantae</taxon>
        <taxon>Streptophyta</taxon>
        <taxon>Embryophyta</taxon>
        <taxon>Tracheophyta</taxon>
        <taxon>Spermatophyta</taxon>
        <taxon>Magnoliopsida</taxon>
        <taxon>Magnoliidae</taxon>
        <taxon>Laurales</taxon>
        <taxon>Lauraceae</taxon>
        <taxon>Cinnamomum</taxon>
    </lineage>
</organism>
<proteinExistence type="predicted"/>
<evidence type="ECO:0000256" key="3">
    <source>
        <dbReference type="PROSITE-ProRule" id="PRU00357"/>
    </source>
</evidence>
<dbReference type="GO" id="GO:0003700">
    <property type="term" value="F:DNA-binding transcription factor activity"/>
    <property type="evidence" value="ECO:0007669"/>
    <property type="project" value="TreeGrafter"/>
</dbReference>
<protein>
    <submittedName>
        <fullName evidence="5">CCT domain-containing protein</fullName>
    </submittedName>
</protein>
<dbReference type="GO" id="GO:0009909">
    <property type="term" value="P:regulation of flower development"/>
    <property type="evidence" value="ECO:0007669"/>
    <property type="project" value="InterPro"/>
</dbReference>
<evidence type="ECO:0000256" key="2">
    <source>
        <dbReference type="ARBA" id="ARBA00023242"/>
    </source>
</evidence>
<dbReference type="OrthoDB" id="153872at2759"/>
<reference evidence="5 6" key="1">
    <citation type="journal article" date="2019" name="Nat. Plants">
        <title>Stout camphor tree genome fills gaps in understanding of flowering plant genome evolution.</title>
        <authorList>
            <person name="Chaw S.M."/>
            <person name="Liu Y.C."/>
            <person name="Wu Y.W."/>
            <person name="Wang H.Y."/>
            <person name="Lin C.I."/>
            <person name="Wu C.S."/>
            <person name="Ke H.M."/>
            <person name="Chang L.Y."/>
            <person name="Hsu C.Y."/>
            <person name="Yang H.T."/>
            <person name="Sudianto E."/>
            <person name="Hsu M.H."/>
            <person name="Wu K.P."/>
            <person name="Wang L.N."/>
            <person name="Leebens-Mack J.H."/>
            <person name="Tsai I.J."/>
        </authorList>
    </citation>
    <scope>NUCLEOTIDE SEQUENCE [LARGE SCALE GENOMIC DNA]</scope>
    <source>
        <strain evidence="6">cv. Chaw 1501</strain>
        <tissue evidence="5">Young leaves</tissue>
    </source>
</reference>
<comment type="caution">
    <text evidence="5">The sequence shown here is derived from an EMBL/GenBank/DDBJ whole genome shotgun (WGS) entry which is preliminary data.</text>
</comment>
<dbReference type="Pfam" id="PF06203">
    <property type="entry name" value="CCT"/>
    <property type="match status" value="1"/>
</dbReference>
<keyword evidence="2 3" id="KW-0539">Nucleus</keyword>
<feature type="domain" description="CCT" evidence="4">
    <location>
        <begin position="233"/>
        <end position="275"/>
    </location>
</feature>
<dbReference type="Proteomes" id="UP000283530">
    <property type="component" value="Unassembled WGS sequence"/>
</dbReference>
<dbReference type="AlphaFoldDB" id="A0A443Q096"/>
<evidence type="ECO:0000259" key="4">
    <source>
        <dbReference type="PROSITE" id="PS51017"/>
    </source>
</evidence>
<accession>A0A443Q096</accession>
<dbReference type="InterPro" id="IPR045281">
    <property type="entry name" value="CONSTANS-like"/>
</dbReference>
<dbReference type="PANTHER" id="PTHR31319:SF71">
    <property type="entry name" value="CCT MOTIF FAMILY PROTEIN"/>
    <property type="match status" value="1"/>
</dbReference>
<dbReference type="STRING" id="337451.A0A443Q096"/>
<dbReference type="PANTHER" id="PTHR31319">
    <property type="entry name" value="ZINC FINGER PROTEIN CONSTANS-LIKE 4"/>
    <property type="match status" value="1"/>
</dbReference>
<dbReference type="GO" id="GO:0005634">
    <property type="term" value="C:nucleus"/>
    <property type="evidence" value="ECO:0007669"/>
    <property type="project" value="UniProtKB-SubCell"/>
</dbReference>
<keyword evidence="6" id="KW-1185">Reference proteome</keyword>
<dbReference type="InterPro" id="IPR010402">
    <property type="entry name" value="CCT_domain"/>
</dbReference>
<name>A0A443Q096_9MAGN</name>
<evidence type="ECO:0000256" key="1">
    <source>
        <dbReference type="ARBA" id="ARBA00004123"/>
    </source>
</evidence>
<sequence length="285" mass="31724">MYAEPGLLFPYFQSFAQEIQQLEDFWGIQKSNASGNIVPTSTVSDYDLGGEGDLFKAPEPIVEEPVLGLDAMAAAMSMISNGEDVISADTIKVTDIESIQSEHLMSEVFYQCKKDLMANSAMEEPYPPDSDVKVHAVQVEGALNEEKDRSVSLGSLQKSVSSGSLSSLEWINSGCAMRPNFLDFHTMDLGAALGIRRAYSEGDIQTIGNKSTSLIRSPFERVLTIGNYTIEERKQKLSRYRNKRSRRNFGRKIKYACRKALADNQPRVRGRFAKTEEAEVSNLLK</sequence>
<evidence type="ECO:0000313" key="6">
    <source>
        <dbReference type="Proteomes" id="UP000283530"/>
    </source>
</evidence>
<gene>
    <name evidence="5" type="ORF">CKAN_02584500</name>
</gene>
<dbReference type="PROSITE" id="PS51017">
    <property type="entry name" value="CCT"/>
    <property type="match status" value="1"/>
</dbReference>
<dbReference type="EMBL" id="QPKB01000012">
    <property type="protein sequence ID" value="RWR96457.1"/>
    <property type="molecule type" value="Genomic_DNA"/>
</dbReference>
<comment type="subcellular location">
    <subcellularLocation>
        <location evidence="1 3">Nucleus</location>
    </subcellularLocation>
</comment>
<evidence type="ECO:0000313" key="5">
    <source>
        <dbReference type="EMBL" id="RWR96457.1"/>
    </source>
</evidence>